<protein>
    <submittedName>
        <fullName evidence="2">Amino acid-binding protein</fullName>
    </submittedName>
</protein>
<organism evidence="2 3">
    <name type="scientific">Nakamurella leprariae</name>
    <dbReference type="NCBI Taxonomy" id="2803911"/>
    <lineage>
        <taxon>Bacteria</taxon>
        <taxon>Bacillati</taxon>
        <taxon>Actinomycetota</taxon>
        <taxon>Actinomycetes</taxon>
        <taxon>Nakamurellales</taxon>
        <taxon>Nakamurellaceae</taxon>
        <taxon>Nakamurella</taxon>
    </lineage>
</organism>
<dbReference type="Proteomes" id="UP000663792">
    <property type="component" value="Unassembled WGS sequence"/>
</dbReference>
<dbReference type="PROSITE" id="PS51671">
    <property type="entry name" value="ACT"/>
    <property type="match status" value="1"/>
</dbReference>
<accession>A0A939BX36</accession>
<dbReference type="InterPro" id="IPR045865">
    <property type="entry name" value="ACT-like_dom_sf"/>
</dbReference>
<dbReference type="EMBL" id="JAERWK010000016">
    <property type="protein sequence ID" value="MBM9468158.1"/>
    <property type="molecule type" value="Genomic_DNA"/>
</dbReference>
<name>A0A939BX36_9ACTN</name>
<reference evidence="2" key="1">
    <citation type="submission" date="2021-01" db="EMBL/GenBank/DDBJ databases">
        <title>YIM 132084 draft genome.</title>
        <authorList>
            <person name="An D."/>
        </authorList>
    </citation>
    <scope>NUCLEOTIDE SEQUENCE</scope>
    <source>
        <strain evidence="2">YIM 132084</strain>
    </source>
</reference>
<proteinExistence type="predicted"/>
<comment type="caution">
    <text evidence="2">The sequence shown here is derived from an EMBL/GenBank/DDBJ whole genome shotgun (WGS) entry which is preliminary data.</text>
</comment>
<sequence>MSFVLRVVLPDRPGTLGAVATELGKVDADILAMDVVERAPDQAVDDIVVSLPNGRQPDILITAAESVPGVRVESVRPDPGVGGRQKEWELVEAVTADPDQAIAALARMLPQVLRAGWAMVVEVHDDGRVELLAGGGGTPDLTGVQPGWDPVDRPAVLDPEAGWVPEDWKAIGTELAVAPLWSPRVSVLVGRPGGPAIRGSEVARLAHLAGLVSVVSASLPPSAPLPPLL</sequence>
<dbReference type="RefSeq" id="WP_205261109.1">
    <property type="nucleotide sequence ID" value="NZ_JAERWK010000016.1"/>
</dbReference>
<evidence type="ECO:0000313" key="2">
    <source>
        <dbReference type="EMBL" id="MBM9468158.1"/>
    </source>
</evidence>
<evidence type="ECO:0000313" key="3">
    <source>
        <dbReference type="Proteomes" id="UP000663792"/>
    </source>
</evidence>
<dbReference type="InterPro" id="IPR002912">
    <property type="entry name" value="ACT_dom"/>
</dbReference>
<dbReference type="Gene3D" id="3.30.70.260">
    <property type="match status" value="1"/>
</dbReference>
<dbReference type="SUPFAM" id="SSF55021">
    <property type="entry name" value="ACT-like"/>
    <property type="match status" value="1"/>
</dbReference>
<gene>
    <name evidence="2" type="ORF">JL106_12800</name>
</gene>
<keyword evidence="3" id="KW-1185">Reference proteome</keyword>
<feature type="domain" description="ACT" evidence="1">
    <location>
        <begin position="4"/>
        <end position="80"/>
    </location>
</feature>
<evidence type="ECO:0000259" key="1">
    <source>
        <dbReference type="PROSITE" id="PS51671"/>
    </source>
</evidence>
<dbReference type="AlphaFoldDB" id="A0A939BX36"/>